<feature type="coiled-coil region" evidence="1">
    <location>
        <begin position="195"/>
        <end position="229"/>
    </location>
</feature>
<gene>
    <name evidence="4" type="ORF">EQU24_19225</name>
</gene>
<protein>
    <recommendedName>
        <fullName evidence="6">DUF4407 domain-containing protein</fullName>
    </recommendedName>
</protein>
<keyword evidence="3" id="KW-1133">Transmembrane helix</keyword>
<evidence type="ECO:0000313" key="5">
    <source>
        <dbReference type="Proteomes" id="UP000305881"/>
    </source>
</evidence>
<dbReference type="OrthoDB" id="5572893at2"/>
<evidence type="ECO:0000256" key="1">
    <source>
        <dbReference type="SAM" id="Coils"/>
    </source>
</evidence>
<reference evidence="5" key="1">
    <citation type="journal article" date="2019" name="J. Bacteriol.">
        <title>A Mutagenic Screen Identifies a TonB-Dependent Receptor Required for the Lanthanide Metal Switch in the Type I Methanotroph 'Methylotuvimicrobium buryatense' 5GB1C.</title>
        <authorList>
            <person name="Groom J.D."/>
            <person name="Ford S.M."/>
            <person name="Pesesky M.W."/>
            <person name="Lidstrom M.E."/>
        </authorList>
    </citation>
    <scope>NUCLEOTIDE SEQUENCE [LARGE SCALE GENOMIC DNA]</scope>
    <source>
        <strain evidence="5">5GB1C</strain>
    </source>
</reference>
<keyword evidence="5" id="KW-1185">Reference proteome</keyword>
<dbReference type="Proteomes" id="UP000305881">
    <property type="component" value="Chromosome"/>
</dbReference>
<proteinExistence type="predicted"/>
<feature type="transmembrane region" description="Helical" evidence="3">
    <location>
        <begin position="56"/>
        <end position="77"/>
    </location>
</feature>
<feature type="region of interest" description="Disordered" evidence="2">
    <location>
        <begin position="408"/>
        <end position="428"/>
    </location>
</feature>
<sequence length="428" mass="48996">MDNRIIIKMKSGGLGRLINIIQTMFVSLMRIWTIPIVLALSLASGFTTYYGMSHFITPWIALIITVAIQSIIVICSFEIAGIHWRANRLRYFSVLASLLIALGASVSFSYFKFYEISEQDTIHIQRLNEVRNKVEDYLSNIIAIKGELLAKERLEVEQLNQQVTQAYFGTHPEIPPSLRNQIGEGRIWRHYNELYQNKKSELAGLEEQLALLDAQIGALQANLNQLDQDSEAIREIYQQISSGLQTVQLQFNRQVAKFNTHLPAAPVLMPYSQYIQGIKPSFAMWTGFSTFALVCAGMVDFFTVLLSYRLEFTAPGPLTEQEEELVFECLRQFTQFRINENDALEMIIEKTEIEKAKRYIDWPRMFAVGLLLSRGFLRKVDDRTVEFAPTLYPLIAEKLGDKLQKIKEQSGRAEPVTMNTEPATHEQH</sequence>
<keyword evidence="1" id="KW-0175">Coiled coil</keyword>
<evidence type="ECO:0000313" key="4">
    <source>
        <dbReference type="EMBL" id="QCW84130.1"/>
    </source>
</evidence>
<feature type="transmembrane region" description="Helical" evidence="3">
    <location>
        <begin position="31"/>
        <end position="50"/>
    </location>
</feature>
<dbReference type="KEGG" id="mbur:EQU24_19225"/>
<evidence type="ECO:0008006" key="6">
    <source>
        <dbReference type="Google" id="ProtNLM"/>
    </source>
</evidence>
<dbReference type="AlphaFoldDB" id="A0A4P9UU14"/>
<accession>A0A4P9UU14</accession>
<keyword evidence="3" id="KW-0812">Transmembrane</keyword>
<feature type="transmembrane region" description="Helical" evidence="3">
    <location>
        <begin position="89"/>
        <end position="111"/>
    </location>
</feature>
<evidence type="ECO:0000256" key="2">
    <source>
        <dbReference type="SAM" id="MobiDB-lite"/>
    </source>
</evidence>
<dbReference type="STRING" id="675511.GCA_000341735_03599"/>
<dbReference type="RefSeq" id="WP_040575352.1">
    <property type="nucleotide sequence ID" value="NZ_CP035467.1"/>
</dbReference>
<dbReference type="EMBL" id="CP035467">
    <property type="protein sequence ID" value="QCW84130.1"/>
    <property type="molecule type" value="Genomic_DNA"/>
</dbReference>
<evidence type="ECO:0000256" key="3">
    <source>
        <dbReference type="SAM" id="Phobius"/>
    </source>
</evidence>
<organism evidence="4 5">
    <name type="scientific">Methylotuvimicrobium buryatense</name>
    <name type="common">Methylomicrobium buryatense</name>
    <dbReference type="NCBI Taxonomy" id="95641"/>
    <lineage>
        <taxon>Bacteria</taxon>
        <taxon>Pseudomonadati</taxon>
        <taxon>Pseudomonadota</taxon>
        <taxon>Gammaproteobacteria</taxon>
        <taxon>Methylococcales</taxon>
        <taxon>Methylococcaceae</taxon>
        <taxon>Methylotuvimicrobium</taxon>
    </lineage>
</organism>
<keyword evidence="3" id="KW-0472">Membrane</keyword>
<name>A0A4P9UU14_METBY</name>